<protein>
    <recommendedName>
        <fullName evidence="3">DUF1064 domain-containing protein</fullName>
    </recommendedName>
</protein>
<accession>A0A518H271</accession>
<sequence>MWKAGMVNKQSVIDGSQPQTRWKAGWREIGGKRNYYRSAWESNYARYLEWLKSLGEIRDWKHEPCTFWFPGIKRGCVSYLPDFLVIERNGEEAYHEVKGWMDARSATKIKRMAKYHPAVRLVVIDARQYRLIKAQAERLVPGWETAA</sequence>
<keyword evidence="2" id="KW-1185">Reference proteome</keyword>
<dbReference type="Proteomes" id="UP000317835">
    <property type="component" value="Chromosome"/>
</dbReference>
<proteinExistence type="predicted"/>
<organism evidence="1 2">
    <name type="scientific">Tautonia plasticadhaerens</name>
    <dbReference type="NCBI Taxonomy" id="2527974"/>
    <lineage>
        <taxon>Bacteria</taxon>
        <taxon>Pseudomonadati</taxon>
        <taxon>Planctomycetota</taxon>
        <taxon>Planctomycetia</taxon>
        <taxon>Isosphaerales</taxon>
        <taxon>Isosphaeraceae</taxon>
        <taxon>Tautonia</taxon>
    </lineage>
</organism>
<evidence type="ECO:0000313" key="1">
    <source>
        <dbReference type="EMBL" id="QDV34939.1"/>
    </source>
</evidence>
<dbReference type="Gene3D" id="3.40.91.30">
    <property type="match status" value="1"/>
</dbReference>
<dbReference type="KEGG" id="tpla:ElP_28360"/>
<name>A0A518H271_9BACT</name>
<reference evidence="1 2" key="1">
    <citation type="submission" date="2019-02" db="EMBL/GenBank/DDBJ databases">
        <title>Deep-cultivation of Planctomycetes and their phenomic and genomic characterization uncovers novel biology.</title>
        <authorList>
            <person name="Wiegand S."/>
            <person name="Jogler M."/>
            <person name="Boedeker C."/>
            <person name="Pinto D."/>
            <person name="Vollmers J."/>
            <person name="Rivas-Marin E."/>
            <person name="Kohn T."/>
            <person name="Peeters S.H."/>
            <person name="Heuer A."/>
            <person name="Rast P."/>
            <person name="Oberbeckmann S."/>
            <person name="Bunk B."/>
            <person name="Jeske O."/>
            <person name="Meyerdierks A."/>
            <person name="Storesund J.E."/>
            <person name="Kallscheuer N."/>
            <person name="Luecker S."/>
            <person name="Lage O.M."/>
            <person name="Pohl T."/>
            <person name="Merkel B.J."/>
            <person name="Hornburger P."/>
            <person name="Mueller R.-W."/>
            <person name="Bruemmer F."/>
            <person name="Labrenz M."/>
            <person name="Spormann A.M."/>
            <person name="Op den Camp H."/>
            <person name="Overmann J."/>
            <person name="Amann R."/>
            <person name="Jetten M.S.M."/>
            <person name="Mascher T."/>
            <person name="Medema M.H."/>
            <person name="Devos D.P."/>
            <person name="Kaster A.-K."/>
            <person name="Ovreas L."/>
            <person name="Rohde M."/>
            <person name="Galperin M.Y."/>
            <person name="Jogler C."/>
        </authorList>
    </citation>
    <scope>NUCLEOTIDE SEQUENCE [LARGE SCALE GENOMIC DNA]</scope>
    <source>
        <strain evidence="1 2">ElP</strain>
    </source>
</reference>
<dbReference type="EMBL" id="CP036426">
    <property type="protein sequence ID" value="QDV34939.1"/>
    <property type="molecule type" value="Genomic_DNA"/>
</dbReference>
<evidence type="ECO:0008006" key="3">
    <source>
        <dbReference type="Google" id="ProtNLM"/>
    </source>
</evidence>
<dbReference type="AlphaFoldDB" id="A0A518H271"/>
<evidence type="ECO:0000313" key="2">
    <source>
        <dbReference type="Proteomes" id="UP000317835"/>
    </source>
</evidence>
<gene>
    <name evidence="1" type="ORF">ElP_28360</name>
</gene>